<dbReference type="PANTHER" id="PTHR45138">
    <property type="entry name" value="REGULATORY COMPONENTS OF SENSORY TRANSDUCTION SYSTEM"/>
    <property type="match status" value="1"/>
</dbReference>
<dbReference type="PROSITE" id="PS50110">
    <property type="entry name" value="RESPONSE_REGULATORY"/>
    <property type="match status" value="2"/>
</dbReference>
<dbReference type="InterPro" id="IPR000160">
    <property type="entry name" value="GGDEF_dom"/>
</dbReference>
<name>A0A7C4RQI5_9BACT</name>
<dbReference type="GO" id="GO:0052621">
    <property type="term" value="F:diguanylate cyclase activity"/>
    <property type="evidence" value="ECO:0007669"/>
    <property type="project" value="UniProtKB-EC"/>
</dbReference>
<dbReference type="PANTHER" id="PTHR45138:SF9">
    <property type="entry name" value="DIGUANYLATE CYCLASE DGCM-RELATED"/>
    <property type="match status" value="1"/>
</dbReference>
<dbReference type="EC" id="2.7.7.65" evidence="1"/>
<dbReference type="CDD" id="cd01949">
    <property type="entry name" value="GGDEF"/>
    <property type="match status" value="1"/>
</dbReference>
<sequence>MTEKQRVLIVDDSQLVRIKIREELELGGYEVSEAKNGLEAIIQVASRNPPDLITMDIEMPKLDGFETCRKLRETQYAKFLTKSEDRRIPIIFITGNDTLEDRKKGFELGAVDFIAKPFKDGEILAAVNKILGRSIVERNIRALVADDNTVARTITAMCLRREGIQVIETEDGEEAYHILSDPQQQVDLLITDLVMPKMDGIHLCRLVRKELKQIDMPIIVLTAVSDLSEVLEVFRVGASDYLVKPFAKEELLARLMVHIERHRINQELRETIRKLEEANAKIERLSITDPLTGCFNRGYFNKQFDVEYGRALRYRRPLSIVMCDIDHFKRVNDTYGHQTGDRVLQHFVAVMQQNLRVKGDWIARYGGEEFVVVLAETDAAAAQLAAERLRAAIERSPIVDGEREIRITASFGIASLDHDATVGLSPDRMLTTADEALYEAKDTGRNRVVLGRGLSVSTDGGSSDAVSVG</sequence>
<keyword evidence="3" id="KW-0597">Phosphoprotein</keyword>
<dbReference type="InterPro" id="IPR050469">
    <property type="entry name" value="Diguanylate_Cyclase"/>
</dbReference>
<feature type="domain" description="Response regulatory" evidence="5">
    <location>
        <begin position="141"/>
        <end position="259"/>
    </location>
</feature>
<dbReference type="SUPFAM" id="SSF52172">
    <property type="entry name" value="CheY-like"/>
    <property type="match status" value="2"/>
</dbReference>
<evidence type="ECO:0000313" key="7">
    <source>
        <dbReference type="EMBL" id="HGU32311.1"/>
    </source>
</evidence>
<evidence type="ECO:0000256" key="2">
    <source>
        <dbReference type="ARBA" id="ARBA00034247"/>
    </source>
</evidence>
<dbReference type="GO" id="GO:0005886">
    <property type="term" value="C:plasma membrane"/>
    <property type="evidence" value="ECO:0007669"/>
    <property type="project" value="TreeGrafter"/>
</dbReference>
<reference evidence="7" key="1">
    <citation type="journal article" date="2020" name="mSystems">
        <title>Genome- and Community-Level Interaction Insights into Carbon Utilization and Element Cycling Functions of Hydrothermarchaeota in Hydrothermal Sediment.</title>
        <authorList>
            <person name="Zhou Z."/>
            <person name="Liu Y."/>
            <person name="Xu W."/>
            <person name="Pan J."/>
            <person name="Luo Z.H."/>
            <person name="Li M."/>
        </authorList>
    </citation>
    <scope>NUCLEOTIDE SEQUENCE [LARGE SCALE GENOMIC DNA]</scope>
    <source>
        <strain evidence="7">SpSt-477</strain>
    </source>
</reference>
<dbReference type="PROSITE" id="PS50887">
    <property type="entry name" value="GGDEF"/>
    <property type="match status" value="1"/>
</dbReference>
<dbReference type="Pfam" id="PF00990">
    <property type="entry name" value="GGDEF"/>
    <property type="match status" value="1"/>
</dbReference>
<dbReference type="EMBL" id="DSUH01000126">
    <property type="protein sequence ID" value="HGU32311.1"/>
    <property type="molecule type" value="Genomic_DNA"/>
</dbReference>
<dbReference type="FunFam" id="3.30.70.270:FF:000001">
    <property type="entry name" value="Diguanylate cyclase domain protein"/>
    <property type="match status" value="1"/>
</dbReference>
<feature type="domain" description="Response regulatory" evidence="5">
    <location>
        <begin position="6"/>
        <end position="131"/>
    </location>
</feature>
<gene>
    <name evidence="7" type="ORF">ENS29_05585</name>
</gene>
<dbReference type="SMART" id="SM00267">
    <property type="entry name" value="GGDEF"/>
    <property type="match status" value="1"/>
</dbReference>
<dbReference type="SMART" id="SM00448">
    <property type="entry name" value="REC"/>
    <property type="match status" value="2"/>
</dbReference>
<evidence type="ECO:0000256" key="1">
    <source>
        <dbReference type="ARBA" id="ARBA00012528"/>
    </source>
</evidence>
<feature type="coiled-coil region" evidence="4">
    <location>
        <begin position="261"/>
        <end position="288"/>
    </location>
</feature>
<dbReference type="InterPro" id="IPR011006">
    <property type="entry name" value="CheY-like_superfamily"/>
</dbReference>
<dbReference type="GO" id="GO:0043709">
    <property type="term" value="P:cell adhesion involved in single-species biofilm formation"/>
    <property type="evidence" value="ECO:0007669"/>
    <property type="project" value="TreeGrafter"/>
</dbReference>
<feature type="modified residue" description="4-aspartylphosphate" evidence="3">
    <location>
        <position position="192"/>
    </location>
</feature>
<dbReference type="Pfam" id="PF00072">
    <property type="entry name" value="Response_reg"/>
    <property type="match status" value="2"/>
</dbReference>
<dbReference type="SUPFAM" id="SSF55073">
    <property type="entry name" value="Nucleotide cyclase"/>
    <property type="match status" value="1"/>
</dbReference>
<evidence type="ECO:0000259" key="6">
    <source>
        <dbReference type="PROSITE" id="PS50887"/>
    </source>
</evidence>
<organism evidence="7">
    <name type="scientific">Desulfatirhabdium butyrativorans</name>
    <dbReference type="NCBI Taxonomy" id="340467"/>
    <lineage>
        <taxon>Bacteria</taxon>
        <taxon>Pseudomonadati</taxon>
        <taxon>Thermodesulfobacteriota</taxon>
        <taxon>Desulfobacteria</taxon>
        <taxon>Desulfobacterales</taxon>
        <taxon>Desulfatirhabdiaceae</taxon>
        <taxon>Desulfatirhabdium</taxon>
    </lineage>
</organism>
<dbReference type="Gene3D" id="3.30.70.270">
    <property type="match status" value="1"/>
</dbReference>
<accession>A0A7C4RQI5</accession>
<evidence type="ECO:0000259" key="5">
    <source>
        <dbReference type="PROSITE" id="PS50110"/>
    </source>
</evidence>
<dbReference type="NCBIfam" id="TIGR00254">
    <property type="entry name" value="GGDEF"/>
    <property type="match status" value="1"/>
</dbReference>
<keyword evidence="4" id="KW-0175">Coiled coil</keyword>
<dbReference type="InterPro" id="IPR029787">
    <property type="entry name" value="Nucleotide_cyclase"/>
</dbReference>
<dbReference type="CDD" id="cd17574">
    <property type="entry name" value="REC_OmpR"/>
    <property type="match status" value="2"/>
</dbReference>
<dbReference type="InterPro" id="IPR001789">
    <property type="entry name" value="Sig_transdc_resp-reg_receiver"/>
</dbReference>
<feature type="domain" description="GGDEF" evidence="6">
    <location>
        <begin position="316"/>
        <end position="453"/>
    </location>
</feature>
<evidence type="ECO:0000256" key="3">
    <source>
        <dbReference type="PROSITE-ProRule" id="PRU00169"/>
    </source>
</evidence>
<dbReference type="Gene3D" id="3.40.50.2300">
    <property type="match status" value="2"/>
</dbReference>
<evidence type="ECO:0000256" key="4">
    <source>
        <dbReference type="SAM" id="Coils"/>
    </source>
</evidence>
<proteinExistence type="predicted"/>
<dbReference type="GO" id="GO:1902201">
    <property type="term" value="P:negative regulation of bacterial-type flagellum-dependent cell motility"/>
    <property type="evidence" value="ECO:0007669"/>
    <property type="project" value="TreeGrafter"/>
</dbReference>
<dbReference type="AlphaFoldDB" id="A0A7C4RQI5"/>
<protein>
    <recommendedName>
        <fullName evidence="1">diguanylate cyclase</fullName>
        <ecNumber evidence="1">2.7.7.65</ecNumber>
    </recommendedName>
</protein>
<comment type="catalytic activity">
    <reaction evidence="2">
        <text>2 GTP = 3',3'-c-di-GMP + 2 diphosphate</text>
        <dbReference type="Rhea" id="RHEA:24898"/>
        <dbReference type="ChEBI" id="CHEBI:33019"/>
        <dbReference type="ChEBI" id="CHEBI:37565"/>
        <dbReference type="ChEBI" id="CHEBI:58805"/>
        <dbReference type="EC" id="2.7.7.65"/>
    </reaction>
</comment>
<feature type="modified residue" description="4-aspartylphosphate" evidence="3">
    <location>
        <position position="56"/>
    </location>
</feature>
<dbReference type="GO" id="GO:0000160">
    <property type="term" value="P:phosphorelay signal transduction system"/>
    <property type="evidence" value="ECO:0007669"/>
    <property type="project" value="InterPro"/>
</dbReference>
<comment type="caution">
    <text evidence="7">The sequence shown here is derived from an EMBL/GenBank/DDBJ whole genome shotgun (WGS) entry which is preliminary data.</text>
</comment>
<dbReference type="InterPro" id="IPR043128">
    <property type="entry name" value="Rev_trsase/Diguanyl_cyclase"/>
</dbReference>